<keyword evidence="1" id="KW-0805">Transcription regulation</keyword>
<dbReference type="SUPFAM" id="SSF46689">
    <property type="entry name" value="Homeodomain-like"/>
    <property type="match status" value="1"/>
</dbReference>
<proteinExistence type="predicted"/>
<dbReference type="InterPro" id="IPR009057">
    <property type="entry name" value="Homeodomain-like_sf"/>
</dbReference>
<evidence type="ECO:0000259" key="4">
    <source>
        <dbReference type="PROSITE" id="PS50977"/>
    </source>
</evidence>
<protein>
    <recommendedName>
        <fullName evidence="4">HTH tetR-type domain-containing protein</fullName>
    </recommendedName>
</protein>
<evidence type="ECO:0000313" key="5">
    <source>
        <dbReference type="EMBL" id="MPM14571.1"/>
    </source>
</evidence>
<dbReference type="GO" id="GO:0003700">
    <property type="term" value="F:DNA-binding transcription factor activity"/>
    <property type="evidence" value="ECO:0007669"/>
    <property type="project" value="TreeGrafter"/>
</dbReference>
<gene>
    <name evidence="5" type="ORF">SDC9_60935</name>
</gene>
<evidence type="ECO:0000256" key="3">
    <source>
        <dbReference type="ARBA" id="ARBA00023163"/>
    </source>
</evidence>
<evidence type="ECO:0000256" key="1">
    <source>
        <dbReference type="ARBA" id="ARBA00023015"/>
    </source>
</evidence>
<feature type="domain" description="HTH tetR-type" evidence="4">
    <location>
        <begin position="18"/>
        <end position="78"/>
    </location>
</feature>
<organism evidence="5">
    <name type="scientific">bioreactor metagenome</name>
    <dbReference type="NCBI Taxonomy" id="1076179"/>
    <lineage>
        <taxon>unclassified sequences</taxon>
        <taxon>metagenomes</taxon>
        <taxon>ecological metagenomes</taxon>
    </lineage>
</organism>
<dbReference type="AlphaFoldDB" id="A0A644XFM9"/>
<dbReference type="PANTHER" id="PTHR30055">
    <property type="entry name" value="HTH-TYPE TRANSCRIPTIONAL REGULATOR RUTR"/>
    <property type="match status" value="1"/>
</dbReference>
<keyword evidence="3" id="KW-0804">Transcription</keyword>
<dbReference type="EMBL" id="VSSQ01002302">
    <property type="protein sequence ID" value="MPM14571.1"/>
    <property type="molecule type" value="Genomic_DNA"/>
</dbReference>
<accession>A0A644XFM9</accession>
<dbReference type="PRINTS" id="PR00455">
    <property type="entry name" value="HTHTETR"/>
</dbReference>
<keyword evidence="2" id="KW-0238">DNA-binding</keyword>
<dbReference type="Pfam" id="PF00440">
    <property type="entry name" value="TetR_N"/>
    <property type="match status" value="1"/>
</dbReference>
<dbReference type="InterPro" id="IPR050109">
    <property type="entry name" value="HTH-type_TetR-like_transc_reg"/>
</dbReference>
<dbReference type="InterPro" id="IPR001647">
    <property type="entry name" value="HTH_TetR"/>
</dbReference>
<evidence type="ECO:0000256" key="2">
    <source>
        <dbReference type="ARBA" id="ARBA00023125"/>
    </source>
</evidence>
<sequence>MGIVYFCIKKINLKMEDLTTEQKIAAAARKIFTQKGYAATKTRDIAEEAGINLALVNYYFGSKENLFKQVLKEKFEALFGLMMPVLSDRDISLDEKIRLLVKNYTKLLIENEELPIFVLNELRNNENIFNPILQQARTISQPTIDEQLQHNGFAISTPDFIMNIVSLTIFPFIAKPLFITSGMVKEEDFLQFIENREKLIPEWIFAILKQSQQ</sequence>
<name>A0A644XFM9_9ZZZZ</name>
<comment type="caution">
    <text evidence="5">The sequence shown here is derived from an EMBL/GenBank/DDBJ whole genome shotgun (WGS) entry which is preliminary data.</text>
</comment>
<reference evidence="5" key="1">
    <citation type="submission" date="2019-08" db="EMBL/GenBank/DDBJ databases">
        <authorList>
            <person name="Kucharzyk K."/>
            <person name="Murdoch R.W."/>
            <person name="Higgins S."/>
            <person name="Loffler F."/>
        </authorList>
    </citation>
    <scope>NUCLEOTIDE SEQUENCE</scope>
</reference>
<dbReference type="PROSITE" id="PS50977">
    <property type="entry name" value="HTH_TETR_2"/>
    <property type="match status" value="1"/>
</dbReference>
<dbReference type="GO" id="GO:0000976">
    <property type="term" value="F:transcription cis-regulatory region binding"/>
    <property type="evidence" value="ECO:0007669"/>
    <property type="project" value="TreeGrafter"/>
</dbReference>
<dbReference type="PANTHER" id="PTHR30055:SF234">
    <property type="entry name" value="HTH-TYPE TRANSCRIPTIONAL REGULATOR BETI"/>
    <property type="match status" value="1"/>
</dbReference>
<dbReference type="Gene3D" id="1.10.357.10">
    <property type="entry name" value="Tetracycline Repressor, domain 2"/>
    <property type="match status" value="1"/>
</dbReference>